<keyword evidence="1" id="KW-0472">Membrane</keyword>
<dbReference type="EMBL" id="WTYX01000002">
    <property type="protein sequence ID" value="MXO91680.1"/>
    <property type="molecule type" value="Genomic_DNA"/>
</dbReference>
<feature type="transmembrane region" description="Helical" evidence="1">
    <location>
        <begin position="28"/>
        <end position="50"/>
    </location>
</feature>
<keyword evidence="1" id="KW-1133">Transmembrane helix</keyword>
<evidence type="ECO:0000313" key="3">
    <source>
        <dbReference type="Proteomes" id="UP000442714"/>
    </source>
</evidence>
<dbReference type="AlphaFoldDB" id="A0A844ZWX6"/>
<evidence type="ECO:0000256" key="1">
    <source>
        <dbReference type="SAM" id="Phobius"/>
    </source>
</evidence>
<accession>A0A844ZWX6</accession>
<keyword evidence="1" id="KW-0812">Transmembrane</keyword>
<comment type="caution">
    <text evidence="2">The sequence shown here is derived from an EMBL/GenBank/DDBJ whole genome shotgun (WGS) entry which is preliminary data.</text>
</comment>
<proteinExistence type="predicted"/>
<dbReference type="RefSeq" id="WP_160605378.1">
    <property type="nucleotide sequence ID" value="NZ_WTYX01000002.1"/>
</dbReference>
<organism evidence="2 3">
    <name type="scientific">Pontixanthobacter aquaemixtae</name>
    <dbReference type="NCBI Taxonomy" id="1958940"/>
    <lineage>
        <taxon>Bacteria</taxon>
        <taxon>Pseudomonadati</taxon>
        <taxon>Pseudomonadota</taxon>
        <taxon>Alphaproteobacteria</taxon>
        <taxon>Sphingomonadales</taxon>
        <taxon>Erythrobacteraceae</taxon>
        <taxon>Pontixanthobacter</taxon>
    </lineage>
</organism>
<gene>
    <name evidence="2" type="ORF">GRI41_12655</name>
</gene>
<keyword evidence="3" id="KW-1185">Reference proteome</keyword>
<sequence length="125" mass="13463">MAETPQPSSDPQPPAPGFEFNQPTIITLLYFAAYFTGITAIVGVVLAYSWREETAGTWAASHMSYLANTFWIGLAGTVIGIATAIFLIGFLILLATGIQVLVRCILSLIAAQKKEAMPNPDSWTI</sequence>
<dbReference type="OrthoDB" id="5405464at2"/>
<protein>
    <recommendedName>
        <fullName evidence="4">DUF4870 domain-containing protein</fullName>
    </recommendedName>
</protein>
<evidence type="ECO:0000313" key="2">
    <source>
        <dbReference type="EMBL" id="MXO91680.1"/>
    </source>
</evidence>
<name>A0A844ZWX6_9SPHN</name>
<evidence type="ECO:0008006" key="4">
    <source>
        <dbReference type="Google" id="ProtNLM"/>
    </source>
</evidence>
<feature type="transmembrane region" description="Helical" evidence="1">
    <location>
        <begin position="70"/>
        <end position="95"/>
    </location>
</feature>
<dbReference type="Proteomes" id="UP000442714">
    <property type="component" value="Unassembled WGS sequence"/>
</dbReference>
<reference evidence="2 3" key="1">
    <citation type="submission" date="2019-12" db="EMBL/GenBank/DDBJ databases">
        <title>Genomic-based taxomic classification of the family Erythrobacteraceae.</title>
        <authorList>
            <person name="Xu L."/>
        </authorList>
    </citation>
    <scope>NUCLEOTIDE SEQUENCE [LARGE SCALE GENOMIC DNA]</scope>
    <source>
        <strain evidence="2 3">KCTC 52763</strain>
    </source>
</reference>